<dbReference type="EMBL" id="LS398110">
    <property type="protein sequence ID" value="SPP97064.1"/>
    <property type="molecule type" value="Genomic_DNA"/>
</dbReference>
<dbReference type="Proteomes" id="UP000246085">
    <property type="component" value="Chromosome BRAD3257"/>
</dbReference>
<evidence type="ECO:0000256" key="1">
    <source>
        <dbReference type="SAM" id="MobiDB-lite"/>
    </source>
</evidence>
<dbReference type="SUPFAM" id="SSF46626">
    <property type="entry name" value="Cytochrome c"/>
    <property type="match status" value="1"/>
</dbReference>
<dbReference type="GO" id="GO:0020037">
    <property type="term" value="F:heme binding"/>
    <property type="evidence" value="ECO:0007669"/>
    <property type="project" value="InterPro"/>
</dbReference>
<gene>
    <name evidence="2" type="ORF">BRAD3257_6150</name>
</gene>
<dbReference type="InterPro" id="IPR036909">
    <property type="entry name" value="Cyt_c-like_dom_sf"/>
</dbReference>
<dbReference type="Gene3D" id="1.10.760.10">
    <property type="entry name" value="Cytochrome c-like domain"/>
    <property type="match status" value="1"/>
</dbReference>
<organism evidence="2 3">
    <name type="scientific">Bradyrhizobium vignae</name>
    <dbReference type="NCBI Taxonomy" id="1549949"/>
    <lineage>
        <taxon>Bacteria</taxon>
        <taxon>Pseudomonadati</taxon>
        <taxon>Pseudomonadota</taxon>
        <taxon>Alphaproteobacteria</taxon>
        <taxon>Hyphomicrobiales</taxon>
        <taxon>Nitrobacteraceae</taxon>
        <taxon>Bradyrhizobium</taxon>
    </lineage>
</organism>
<evidence type="ECO:0000313" key="2">
    <source>
        <dbReference type="EMBL" id="SPP97064.1"/>
    </source>
</evidence>
<sequence>MRQFRLHLPVPAFTFARCKGVAHLFPSVRESAMVRSSDPTTVIRNFLRGARSASTQAEPTAPGMPPYGRQLDDRQIAAVLNYVRNSWGAASPAVEVKDVTRVRSETASRAD</sequence>
<dbReference type="InterPro" id="IPR051459">
    <property type="entry name" value="Cytochrome_c-type_DH"/>
</dbReference>
<name>A0A2U3Q6M6_9BRAD</name>
<reference evidence="2 3" key="1">
    <citation type="submission" date="2018-03" db="EMBL/GenBank/DDBJ databases">
        <authorList>
            <person name="Gully D."/>
        </authorList>
    </citation>
    <scope>NUCLEOTIDE SEQUENCE [LARGE SCALE GENOMIC DNA]</scope>
    <source>
        <strain evidence="2">ORS3257</strain>
    </source>
</reference>
<dbReference type="AlphaFoldDB" id="A0A2U3Q6M6"/>
<dbReference type="GO" id="GO:0009055">
    <property type="term" value="F:electron transfer activity"/>
    <property type="evidence" value="ECO:0007669"/>
    <property type="project" value="InterPro"/>
</dbReference>
<dbReference type="KEGG" id="bvz:BRAD3257_6150"/>
<protein>
    <recommendedName>
        <fullName evidence="4">Cytochrome c</fullName>
    </recommendedName>
</protein>
<evidence type="ECO:0000313" key="3">
    <source>
        <dbReference type="Proteomes" id="UP000246085"/>
    </source>
</evidence>
<dbReference type="PANTHER" id="PTHR35008:SF8">
    <property type="entry name" value="ALCOHOL DEHYDROGENASE CYTOCHROME C SUBUNIT"/>
    <property type="match status" value="1"/>
</dbReference>
<accession>A0A2U3Q6M6</accession>
<feature type="region of interest" description="Disordered" evidence="1">
    <location>
        <begin position="49"/>
        <end position="69"/>
    </location>
</feature>
<dbReference type="PANTHER" id="PTHR35008">
    <property type="entry name" value="BLL4482 PROTEIN-RELATED"/>
    <property type="match status" value="1"/>
</dbReference>
<evidence type="ECO:0008006" key="4">
    <source>
        <dbReference type="Google" id="ProtNLM"/>
    </source>
</evidence>
<proteinExistence type="predicted"/>